<dbReference type="GO" id="GO:0004126">
    <property type="term" value="F:cytidine deaminase activity"/>
    <property type="evidence" value="ECO:0007669"/>
    <property type="project" value="UniProtKB-EC"/>
</dbReference>
<dbReference type="InterPro" id="IPR002125">
    <property type="entry name" value="CMP_dCMP_dom"/>
</dbReference>
<organism evidence="6 8">
    <name type="scientific">Nocardioides simplex</name>
    <name type="common">Arthrobacter simplex</name>
    <dbReference type="NCBI Taxonomy" id="2045"/>
    <lineage>
        <taxon>Bacteria</taxon>
        <taxon>Bacillati</taxon>
        <taxon>Actinomycetota</taxon>
        <taxon>Actinomycetes</taxon>
        <taxon>Propionibacteriales</taxon>
        <taxon>Nocardioidaceae</taxon>
        <taxon>Pimelobacter</taxon>
    </lineage>
</organism>
<dbReference type="GO" id="GO:0005829">
    <property type="term" value="C:cytosol"/>
    <property type="evidence" value="ECO:0007669"/>
    <property type="project" value="TreeGrafter"/>
</dbReference>
<dbReference type="PROSITE" id="PS00903">
    <property type="entry name" value="CYT_DCMP_DEAMINASES_1"/>
    <property type="match status" value="1"/>
</dbReference>
<dbReference type="PANTHER" id="PTHR11644:SF2">
    <property type="entry name" value="CYTIDINE DEAMINASE"/>
    <property type="match status" value="1"/>
</dbReference>
<reference evidence="7 9" key="2">
    <citation type="submission" date="2019-09" db="EMBL/GenBank/DDBJ databases">
        <title>Pimelobacter sp. isolated from Paulinella.</title>
        <authorList>
            <person name="Jeong S.E."/>
        </authorList>
    </citation>
    <scope>NUCLEOTIDE SEQUENCE [LARGE SCALE GENOMIC DNA]</scope>
    <source>
        <strain evidence="7 9">Pch-N</strain>
    </source>
</reference>
<dbReference type="STRING" id="2045.KR76_03155"/>
<comment type="similarity">
    <text evidence="1">Belongs to the cytidine and deoxycytidylate deaminase family.</text>
</comment>
<dbReference type="GO" id="GO:0055086">
    <property type="term" value="P:nucleobase-containing small molecule metabolic process"/>
    <property type="evidence" value="ECO:0007669"/>
    <property type="project" value="UniProtKB-ARBA"/>
</dbReference>
<dbReference type="CDD" id="cd01283">
    <property type="entry name" value="cytidine_deaminase"/>
    <property type="match status" value="1"/>
</dbReference>
<dbReference type="GO" id="GO:0072527">
    <property type="term" value="P:pyrimidine-containing compound metabolic process"/>
    <property type="evidence" value="ECO:0007669"/>
    <property type="project" value="UniProtKB-ARBA"/>
</dbReference>
<protein>
    <submittedName>
        <fullName evidence="6">Cytidine deaminase</fullName>
        <ecNumber evidence="6">3.5.4.5</ecNumber>
    </submittedName>
</protein>
<dbReference type="EMBL" id="WBVM01000004">
    <property type="protein sequence ID" value="KAB2807764.1"/>
    <property type="molecule type" value="Genomic_DNA"/>
</dbReference>
<evidence type="ECO:0000256" key="2">
    <source>
        <dbReference type="ARBA" id="ARBA00022723"/>
    </source>
</evidence>
<name>A0A0C5XB94_NOCSI</name>
<gene>
    <name evidence="7" type="ORF">F9L07_24000</name>
    <name evidence="6" type="ORF">KR76_03155</name>
</gene>
<keyword evidence="2" id="KW-0479">Metal-binding</keyword>
<dbReference type="InterPro" id="IPR016193">
    <property type="entry name" value="Cytidine_deaminase-like"/>
</dbReference>
<keyword evidence="8" id="KW-1185">Reference proteome</keyword>
<evidence type="ECO:0000256" key="1">
    <source>
        <dbReference type="ARBA" id="ARBA00006576"/>
    </source>
</evidence>
<keyword evidence="3 6" id="KW-0378">Hydrolase</keyword>
<evidence type="ECO:0000259" key="5">
    <source>
        <dbReference type="Pfam" id="PF00383"/>
    </source>
</evidence>
<accession>A0A0C5XB94</accession>
<dbReference type="RefSeq" id="WP_052138185.1">
    <property type="nucleotide sequence ID" value="NZ_BJMC01000005.1"/>
</dbReference>
<dbReference type="GeneID" id="96607972"/>
<evidence type="ECO:0000256" key="3">
    <source>
        <dbReference type="ARBA" id="ARBA00022801"/>
    </source>
</evidence>
<dbReference type="EMBL" id="CP009896">
    <property type="protein sequence ID" value="AJR18079.1"/>
    <property type="molecule type" value="Genomic_DNA"/>
</dbReference>
<dbReference type="AlphaFoldDB" id="A0A0C5XB94"/>
<sequence>MRAVPLEPEDIALYERAVEVLAASFDPVVHQVAAAARTASGEVFPGLHVGSRRVNVCAEASAIANAEMHNAGQVVAMVAVCRDENGRTVVTNPCGLCRELMGHYGPDAWVLIDRGGEVVKVRSGDLMPSPWNFPHENDWDVADPTAP</sequence>
<evidence type="ECO:0000313" key="6">
    <source>
        <dbReference type="EMBL" id="AJR18079.1"/>
    </source>
</evidence>
<dbReference type="GO" id="GO:0042802">
    <property type="term" value="F:identical protein binding"/>
    <property type="evidence" value="ECO:0007669"/>
    <property type="project" value="UniProtKB-ARBA"/>
</dbReference>
<evidence type="ECO:0000313" key="9">
    <source>
        <dbReference type="Proteomes" id="UP000449906"/>
    </source>
</evidence>
<dbReference type="SUPFAM" id="SSF53927">
    <property type="entry name" value="Cytidine deaminase-like"/>
    <property type="match status" value="1"/>
</dbReference>
<evidence type="ECO:0000313" key="8">
    <source>
        <dbReference type="Proteomes" id="UP000030300"/>
    </source>
</evidence>
<evidence type="ECO:0000256" key="4">
    <source>
        <dbReference type="ARBA" id="ARBA00022833"/>
    </source>
</evidence>
<keyword evidence="4" id="KW-0862">Zinc</keyword>
<dbReference type="HOGENOM" id="CLU_097262_4_1_11"/>
<dbReference type="KEGG" id="psim:KR76_03155"/>
<dbReference type="GO" id="GO:0008270">
    <property type="term" value="F:zinc ion binding"/>
    <property type="evidence" value="ECO:0007669"/>
    <property type="project" value="InterPro"/>
</dbReference>
<dbReference type="OrthoDB" id="9795347at2"/>
<evidence type="ECO:0000313" key="7">
    <source>
        <dbReference type="EMBL" id="KAB2807764.1"/>
    </source>
</evidence>
<dbReference type="PANTHER" id="PTHR11644">
    <property type="entry name" value="CYTIDINE DEAMINASE"/>
    <property type="match status" value="1"/>
</dbReference>
<dbReference type="InterPro" id="IPR050202">
    <property type="entry name" value="Cyt/Deoxycyt_deaminase"/>
</dbReference>
<dbReference type="Proteomes" id="UP000030300">
    <property type="component" value="Chromosome"/>
</dbReference>
<feature type="domain" description="CMP/dCMP-type deaminase" evidence="5">
    <location>
        <begin position="11"/>
        <end position="111"/>
    </location>
</feature>
<proteinExistence type="inferred from homology"/>
<dbReference type="EC" id="3.5.4.5" evidence="6"/>
<reference evidence="6 8" key="1">
    <citation type="journal article" date="2015" name="Genome Announc.">
        <title>Complete Genome Sequence of Steroid-Transforming Nocardioides simplex VKM Ac-2033D.</title>
        <authorList>
            <person name="Shtratnikova V.Y."/>
            <person name="Schelkunov M.I."/>
            <person name="Pekov Y.A."/>
            <person name="Fokina V.V."/>
            <person name="Logacheva M.D."/>
            <person name="Sokolov S.L."/>
            <person name="Bragin E.Y."/>
            <person name="Ashapkin V.V."/>
            <person name="Donova M.V."/>
        </authorList>
    </citation>
    <scope>NUCLEOTIDE SEQUENCE [LARGE SCALE GENOMIC DNA]</scope>
    <source>
        <strain evidence="6 8">VKM Ac-2033D</strain>
    </source>
</reference>
<dbReference type="Gene3D" id="3.40.140.10">
    <property type="entry name" value="Cytidine Deaminase, domain 2"/>
    <property type="match status" value="1"/>
</dbReference>
<dbReference type="Pfam" id="PF00383">
    <property type="entry name" value="dCMP_cyt_deam_1"/>
    <property type="match status" value="1"/>
</dbReference>
<dbReference type="Proteomes" id="UP000449906">
    <property type="component" value="Unassembled WGS sequence"/>
</dbReference>
<dbReference type="InterPro" id="IPR016192">
    <property type="entry name" value="APOBEC/CMP_deaminase_Zn-bd"/>
</dbReference>